<gene>
    <name evidence="2" type="ORF">A2Z42_05000</name>
</gene>
<comment type="caution">
    <text evidence="2">The sequence shown here is derived from an EMBL/GenBank/DDBJ whole genome shotgun (WGS) entry which is preliminary data.</text>
</comment>
<evidence type="ECO:0000313" key="3">
    <source>
        <dbReference type="Proteomes" id="UP000176645"/>
    </source>
</evidence>
<keyword evidence="1" id="KW-0732">Signal</keyword>
<proteinExistence type="predicted"/>
<dbReference type="EMBL" id="MHCU01000025">
    <property type="protein sequence ID" value="OGY27709.1"/>
    <property type="molecule type" value="Genomic_DNA"/>
</dbReference>
<protein>
    <submittedName>
        <fullName evidence="2">Uncharacterized protein</fullName>
    </submittedName>
</protein>
<feature type="chain" id="PRO_5009581206" evidence="1">
    <location>
        <begin position="25"/>
        <end position="233"/>
    </location>
</feature>
<feature type="signal peptide" evidence="1">
    <location>
        <begin position="1"/>
        <end position="24"/>
    </location>
</feature>
<accession>A0A1G1WJ08</accession>
<dbReference type="AlphaFoldDB" id="A0A1G1WJ08"/>
<evidence type="ECO:0000256" key="1">
    <source>
        <dbReference type="SAM" id="SignalP"/>
    </source>
</evidence>
<evidence type="ECO:0000313" key="2">
    <source>
        <dbReference type="EMBL" id="OGY27709.1"/>
    </source>
</evidence>
<dbReference type="Proteomes" id="UP000176645">
    <property type="component" value="Unassembled WGS sequence"/>
</dbReference>
<name>A0A1G1WJ08_9BACT</name>
<sequence length="233" mass="23905">MKITLPRLIFALSLLTASSTSVLAFGSSSTNYKLEGEFGIFGGAKSSANYNLTDTGGGFAIGFGSSANYGTGSGFQYVLAEIREIVFTVSTNQVDLGTISGTAKGVAQTITVTTNGAGGYQVTVQEDGELCSPSVAVCTNNIDNVAGDNIVDNNTEEYGLGTSKAGQYFIQDTDCTNSPFNATAIDGTPRQVASSSLPIDDDSTTLCFSAATSGVTAAGSYSHILTYIATGTF</sequence>
<reference evidence="2 3" key="1">
    <citation type="journal article" date="2016" name="Nat. Commun.">
        <title>Thousands of microbial genomes shed light on interconnected biogeochemical processes in an aquifer system.</title>
        <authorList>
            <person name="Anantharaman K."/>
            <person name="Brown C.T."/>
            <person name="Hug L.A."/>
            <person name="Sharon I."/>
            <person name="Castelle C.J."/>
            <person name="Probst A.J."/>
            <person name="Thomas B.C."/>
            <person name="Singh A."/>
            <person name="Wilkins M.J."/>
            <person name="Karaoz U."/>
            <person name="Brodie E.L."/>
            <person name="Williams K.H."/>
            <person name="Hubbard S.S."/>
            <person name="Banfield J.F."/>
        </authorList>
    </citation>
    <scope>NUCLEOTIDE SEQUENCE [LARGE SCALE GENOMIC DNA]</scope>
</reference>
<organism evidence="2 3">
    <name type="scientific">Candidatus Woykebacteria bacterium RBG_19FT_COMBO_43_10</name>
    <dbReference type="NCBI Taxonomy" id="1802598"/>
    <lineage>
        <taxon>Bacteria</taxon>
        <taxon>Candidatus Woykeibacteriota</taxon>
    </lineage>
</organism>